<dbReference type="GO" id="GO:0051301">
    <property type="term" value="P:cell division"/>
    <property type="evidence" value="ECO:0007669"/>
    <property type="project" value="UniProtKB-KW"/>
</dbReference>
<dbReference type="AlphaFoldDB" id="A0A2R5FAK8"/>
<name>A0A2R5FAK8_9PROT</name>
<dbReference type="GO" id="GO:0005737">
    <property type="term" value="C:cytoplasm"/>
    <property type="evidence" value="ECO:0007669"/>
    <property type="project" value="UniProtKB-SubCell"/>
</dbReference>
<accession>A0A2R5FAK8</accession>
<keyword evidence="2" id="KW-0132">Cell division</keyword>
<protein>
    <recommendedName>
        <fullName evidence="1 2">Segregation and condensation protein A</fullName>
    </recommendedName>
</protein>
<comment type="subunit">
    <text evidence="2">Component of a cohesin-like complex composed of ScpA, ScpB and the Smc homodimer, in which ScpA and ScpB bind to the head domain of Smc. The presence of the three proteins is required for the association of the complex with DNA.</text>
</comment>
<dbReference type="InterPro" id="IPR003768">
    <property type="entry name" value="ScpA"/>
</dbReference>
<evidence type="ECO:0000256" key="2">
    <source>
        <dbReference type="HAMAP-Rule" id="MF_01805"/>
    </source>
</evidence>
<gene>
    <name evidence="2 3" type="primary">scpA</name>
    <name evidence="3" type="ORF">NMK_2840</name>
</gene>
<comment type="subcellular location">
    <subcellularLocation>
        <location evidence="2">Cytoplasm</location>
    </subcellularLocation>
    <text evidence="2">Associated with two foci at the outer edges of the nucleoid region in young cells, and at four foci within both cell halves in older cells.</text>
</comment>
<comment type="caution">
    <text evidence="3">The sequence shown here is derived from an EMBL/GenBank/DDBJ whole genome shotgun (WGS) entry which is preliminary data.</text>
</comment>
<proteinExistence type="inferred from homology"/>
<reference evidence="3 4" key="1">
    <citation type="journal article" date="2018" name="Environ. Microbiol.">
        <title>Isolation and genomic characterization of Novimethylophilus kurashikiensis gen. nov. sp. nov., a new lanthanide-dependent methylotrophic species of Methylophilaceae.</title>
        <authorList>
            <person name="Lv H."/>
            <person name="Sahin N."/>
            <person name="Tani A."/>
        </authorList>
    </citation>
    <scope>NUCLEOTIDE SEQUENCE [LARGE SCALE GENOMIC DNA]</scope>
    <source>
        <strain evidence="3 4">La2-4</strain>
    </source>
</reference>
<dbReference type="PANTHER" id="PTHR33969:SF2">
    <property type="entry name" value="SEGREGATION AND CONDENSATION PROTEIN A"/>
    <property type="match status" value="1"/>
</dbReference>
<keyword evidence="4" id="KW-1185">Reference proteome</keyword>
<dbReference type="Proteomes" id="UP000245081">
    <property type="component" value="Unassembled WGS sequence"/>
</dbReference>
<dbReference type="GO" id="GO:0007059">
    <property type="term" value="P:chromosome segregation"/>
    <property type="evidence" value="ECO:0007669"/>
    <property type="project" value="UniProtKB-UniRule"/>
</dbReference>
<dbReference type="PANTHER" id="PTHR33969">
    <property type="entry name" value="SEGREGATION AND CONDENSATION PROTEIN A"/>
    <property type="match status" value="1"/>
</dbReference>
<comment type="function">
    <text evidence="2">Participates in chromosomal partition during cell division. May act via the formation of a condensin-like complex containing Smc and ScpB that pull DNA away from mid-cell into both cell halves.</text>
</comment>
<keyword evidence="2" id="KW-0963">Cytoplasm</keyword>
<dbReference type="Gene3D" id="6.10.250.2410">
    <property type="match status" value="1"/>
</dbReference>
<sequence>MATARDGAVEATRQDSEGRAAPQVAAMFKATAEINALIHGEPLLELPQDLYIPPDALEVYLEAFEGPLDLLLYLIRKHNLDILDIQMAELTRQYMDYVEQMRAGNLELAGEYLLMSAMLIEIKSRMLLPRPVEIEQEEDPRAELVRRLLEYESMKLAAQQLDALPQVGRELMVAQAYFDHMPQQNLPTVTMDDLLAAWHGVLERAKHFTHHRITREQLSVREHMSLILRRLNQDGMLEFTALFNVKEGVPKLVAYFLAMLELAREGLLRITQQQAYDPIYLQPVEVMTNV</sequence>
<organism evidence="3 4">
    <name type="scientific">Novimethylophilus kurashikiensis</name>
    <dbReference type="NCBI Taxonomy" id="1825523"/>
    <lineage>
        <taxon>Bacteria</taxon>
        <taxon>Pseudomonadati</taxon>
        <taxon>Pseudomonadota</taxon>
        <taxon>Betaproteobacteria</taxon>
        <taxon>Nitrosomonadales</taxon>
        <taxon>Methylophilaceae</taxon>
        <taxon>Novimethylophilus</taxon>
    </lineage>
</organism>
<evidence type="ECO:0000313" key="3">
    <source>
        <dbReference type="EMBL" id="GBG15237.1"/>
    </source>
</evidence>
<dbReference type="HAMAP" id="MF_01805">
    <property type="entry name" value="ScpA"/>
    <property type="match status" value="1"/>
</dbReference>
<keyword evidence="2" id="KW-0159">Chromosome partition</keyword>
<dbReference type="OrthoDB" id="9811016at2"/>
<evidence type="ECO:0000313" key="4">
    <source>
        <dbReference type="Proteomes" id="UP000245081"/>
    </source>
</evidence>
<dbReference type="GO" id="GO:0006260">
    <property type="term" value="P:DNA replication"/>
    <property type="evidence" value="ECO:0007669"/>
    <property type="project" value="UniProtKB-UniRule"/>
</dbReference>
<comment type="similarity">
    <text evidence="2">Belongs to the ScpA family.</text>
</comment>
<evidence type="ECO:0000256" key="1">
    <source>
        <dbReference type="ARBA" id="ARBA00044777"/>
    </source>
</evidence>
<keyword evidence="2" id="KW-0131">Cell cycle</keyword>
<dbReference type="Pfam" id="PF02616">
    <property type="entry name" value="SMC_ScpA"/>
    <property type="match status" value="1"/>
</dbReference>
<dbReference type="EMBL" id="BDOQ01000017">
    <property type="protein sequence ID" value="GBG15237.1"/>
    <property type="molecule type" value="Genomic_DNA"/>
</dbReference>